<dbReference type="GO" id="GO:0061157">
    <property type="term" value="P:mRNA destabilization"/>
    <property type="evidence" value="ECO:0007669"/>
    <property type="project" value="TreeGrafter"/>
</dbReference>
<evidence type="ECO:0000256" key="4">
    <source>
        <dbReference type="RuleBase" id="RU369095"/>
    </source>
</evidence>
<dbReference type="FunFam" id="3.10.590.10:FF:000001">
    <property type="entry name" value="YTH domain family 1, isoform CRA_a"/>
    <property type="match status" value="1"/>
</dbReference>
<dbReference type="AlphaFoldDB" id="A0A565CRZ7"/>
<dbReference type="EMBL" id="CABITT030000008">
    <property type="protein sequence ID" value="VVB16409.1"/>
    <property type="molecule type" value="Genomic_DNA"/>
</dbReference>
<accession>A0A565CRZ7</accession>
<organism evidence="7 8">
    <name type="scientific">Arabis nemorensis</name>
    <dbReference type="NCBI Taxonomy" id="586526"/>
    <lineage>
        <taxon>Eukaryota</taxon>
        <taxon>Viridiplantae</taxon>
        <taxon>Streptophyta</taxon>
        <taxon>Embryophyta</taxon>
        <taxon>Tracheophyta</taxon>
        <taxon>Spermatophyta</taxon>
        <taxon>Magnoliopsida</taxon>
        <taxon>eudicotyledons</taxon>
        <taxon>Gunneridae</taxon>
        <taxon>Pentapetalae</taxon>
        <taxon>rosids</taxon>
        <taxon>malvids</taxon>
        <taxon>Brassicales</taxon>
        <taxon>Brassicaceae</taxon>
        <taxon>Arabideae</taxon>
        <taxon>Arabis</taxon>
    </lineage>
</organism>
<gene>
    <name evidence="7" type="ORF">ANE_LOCUS26853</name>
</gene>
<dbReference type="InterPro" id="IPR007275">
    <property type="entry name" value="YTH_domain"/>
</dbReference>
<evidence type="ECO:0000313" key="8">
    <source>
        <dbReference type="Proteomes" id="UP000489600"/>
    </source>
</evidence>
<dbReference type="OrthoDB" id="306690at2759"/>
<name>A0A565CRZ7_9BRAS</name>
<keyword evidence="3 4" id="KW-0694">RNA-binding</keyword>
<feature type="compositionally biased region" description="Polar residues" evidence="5">
    <location>
        <begin position="1"/>
        <end position="14"/>
    </location>
</feature>
<dbReference type="GO" id="GO:0005737">
    <property type="term" value="C:cytoplasm"/>
    <property type="evidence" value="ECO:0007669"/>
    <property type="project" value="UniProtKB-SubCell"/>
</dbReference>
<comment type="caution">
    <text evidence="7">The sequence shown here is derived from an EMBL/GenBank/DDBJ whole genome shotgun (WGS) entry which is preliminary data.</text>
</comment>
<dbReference type="Gene3D" id="3.10.590.10">
    <property type="entry name" value="ph1033 like domains"/>
    <property type="match status" value="1"/>
</dbReference>
<comment type="function">
    <text evidence="4">Specifically recognizes and binds N6-methyladenosine (m6A)-containing RNAs, and regulates mRNA stability. M6A is a modification present at internal sites of mRNAs and some non-coding RNAs and plays a role in mRNA stability and processing.</text>
</comment>
<dbReference type="PROSITE" id="PS50882">
    <property type="entry name" value="YTH"/>
    <property type="match status" value="1"/>
</dbReference>
<reference evidence="7" key="1">
    <citation type="submission" date="2019-07" db="EMBL/GenBank/DDBJ databases">
        <authorList>
            <person name="Dittberner H."/>
        </authorList>
    </citation>
    <scope>NUCLEOTIDE SEQUENCE [LARGE SCALE GENOMIC DNA]</scope>
</reference>
<dbReference type="CDD" id="cd21134">
    <property type="entry name" value="YTH"/>
    <property type="match status" value="1"/>
</dbReference>
<comment type="similarity">
    <text evidence="4">Belongs to the YTHDF family.</text>
</comment>
<keyword evidence="8" id="KW-1185">Reference proteome</keyword>
<feature type="domain" description="YTH" evidence="6">
    <location>
        <begin position="321"/>
        <end position="458"/>
    </location>
</feature>
<keyword evidence="2" id="KW-0963">Cytoplasm</keyword>
<dbReference type="Proteomes" id="UP000489600">
    <property type="component" value="Unassembled WGS sequence"/>
</dbReference>
<evidence type="ECO:0000256" key="1">
    <source>
        <dbReference type="ARBA" id="ARBA00004496"/>
    </source>
</evidence>
<feature type="region of interest" description="Disordered" evidence="5">
    <location>
        <begin position="1"/>
        <end position="43"/>
    </location>
</feature>
<feature type="region of interest" description="Disordered" evidence="5">
    <location>
        <begin position="235"/>
        <end position="309"/>
    </location>
</feature>
<evidence type="ECO:0000313" key="7">
    <source>
        <dbReference type="EMBL" id="VVB16409.1"/>
    </source>
</evidence>
<sequence>MDPASSRNQRNRIVSSGERPVMTDNGVDQVSPEDERNVSSSAIGSSSYPAPYYNVLQTPTNLYPYDWDVAHPGYPQSINSWDGYPRYATTPEGLHVPQVVYNENSSFIYHPGYSYNPYSSIMLEGQIPISPAYYPHVGAPSAMHFTQSEIGGDNFRFDPTTGYMIPYGQFGGGNLSGNQGGNSLTSPIPYPQTMGILGPYDHNTSQLPLHGSGVASSSSLGAYYHVGSYQSPTTIASYHGADNPVRLTPDIGKRREKEQGSVPTTNDLYGNRGPRASSRAKSKNSTRLCSSAGDSTNDSSTAGPNPSLYNHPEFVTDYKNAKFFIVKSFSEDNVHRSIKYNVWASTPHGNKKLDTAYRDAEKMGGKCPIFLFFSVNASGQFCGVSEMVGPVDFEKDAAYWQQDRWSGQFPVKWHILKDVPNNRFCHILLQNNENKPVTHSRDSQEVKLRQGIEMLRIFKEYEAHTSILDDFIYYDEKERGKAGGKREDGEEETSVEQLSERLQVVALEDGKDKGEKEELI</sequence>
<evidence type="ECO:0000259" key="6">
    <source>
        <dbReference type="PROSITE" id="PS50882"/>
    </source>
</evidence>
<evidence type="ECO:0000256" key="3">
    <source>
        <dbReference type="ARBA" id="ARBA00022884"/>
    </source>
</evidence>
<dbReference type="InterPro" id="IPR045168">
    <property type="entry name" value="YTH_prot"/>
</dbReference>
<dbReference type="PANTHER" id="PTHR12357:SF77">
    <property type="entry name" value="YTH DOMAIN-CONTAINING FAMILY PROTEIN"/>
    <property type="match status" value="1"/>
</dbReference>
<dbReference type="GO" id="GO:1990247">
    <property type="term" value="F:N6-methyladenosine-containing RNA reader activity"/>
    <property type="evidence" value="ECO:0007669"/>
    <property type="project" value="UniProtKB-UniRule"/>
</dbReference>
<comment type="subcellular location">
    <subcellularLocation>
        <location evidence="1">Cytoplasm</location>
    </subcellularLocation>
</comment>
<feature type="compositionally biased region" description="Polar residues" evidence="5">
    <location>
        <begin position="285"/>
        <end position="308"/>
    </location>
</feature>
<evidence type="ECO:0000256" key="2">
    <source>
        <dbReference type="ARBA" id="ARBA00022490"/>
    </source>
</evidence>
<protein>
    <recommendedName>
        <fullName evidence="4">YTH domain-containing family protein</fullName>
    </recommendedName>
</protein>
<evidence type="ECO:0000256" key="5">
    <source>
        <dbReference type="SAM" id="MobiDB-lite"/>
    </source>
</evidence>
<dbReference type="Pfam" id="PF04146">
    <property type="entry name" value="YTH"/>
    <property type="match status" value="1"/>
</dbReference>
<dbReference type="PANTHER" id="PTHR12357">
    <property type="entry name" value="YTH YT521-B HOMOLOGY DOMAIN-CONTAINING"/>
    <property type="match status" value="1"/>
</dbReference>
<proteinExistence type="inferred from homology"/>
<dbReference type="GO" id="GO:0003729">
    <property type="term" value="F:mRNA binding"/>
    <property type="evidence" value="ECO:0007669"/>
    <property type="project" value="UniProtKB-UniRule"/>
</dbReference>